<dbReference type="PROSITE" id="PS51257">
    <property type="entry name" value="PROKAR_LIPOPROTEIN"/>
    <property type="match status" value="1"/>
</dbReference>
<protein>
    <recommendedName>
        <fullName evidence="3">Lipoprotein</fullName>
    </recommendedName>
</protein>
<evidence type="ECO:0000313" key="2">
    <source>
        <dbReference type="Proteomes" id="UP000018143"/>
    </source>
</evidence>
<organism evidence="1 2">
    <name type="scientific">Helicobacter fennelliae MRY12-0050</name>
    <dbReference type="NCBI Taxonomy" id="1325130"/>
    <lineage>
        <taxon>Bacteria</taxon>
        <taxon>Pseudomonadati</taxon>
        <taxon>Campylobacterota</taxon>
        <taxon>Epsilonproteobacteria</taxon>
        <taxon>Campylobacterales</taxon>
        <taxon>Helicobacteraceae</taxon>
        <taxon>Helicobacter</taxon>
    </lineage>
</organism>
<dbReference type="EMBL" id="BASD01000031">
    <property type="protein sequence ID" value="GAD19997.1"/>
    <property type="molecule type" value="Genomic_DNA"/>
</dbReference>
<proteinExistence type="predicted"/>
<gene>
    <name evidence="1" type="ORF">HFN_1241</name>
</gene>
<keyword evidence="2" id="KW-1185">Reference proteome</keyword>
<accession>T1DX70</accession>
<dbReference type="AlphaFoldDB" id="T1DX70"/>
<evidence type="ECO:0000313" key="1">
    <source>
        <dbReference type="EMBL" id="GAD19997.1"/>
    </source>
</evidence>
<reference evidence="1 2" key="1">
    <citation type="journal article" date="2013" name="Genome Announc.">
        <title>Draft Genome Sequence of Helicobacter fennelliae Strain MRY12-0050, Isolated from a Bacteremia Patient.</title>
        <authorList>
            <person name="Rimbara E."/>
            <person name="Matsui M."/>
            <person name="Mori S."/>
            <person name="Suzuki S."/>
            <person name="Suzuki M."/>
            <person name="Kim H."/>
            <person name="Sekizuka T."/>
            <person name="Kuroda M."/>
            <person name="Shibayama K."/>
        </authorList>
    </citation>
    <scope>NUCLEOTIDE SEQUENCE [LARGE SCALE GENOMIC DNA]</scope>
    <source>
        <strain evidence="1 2">MRY12-0050</strain>
    </source>
</reference>
<dbReference type="RefSeq" id="WP_023949701.1">
    <property type="nucleotide sequence ID" value="NZ_BASD01000031.1"/>
</dbReference>
<dbReference type="Proteomes" id="UP000018143">
    <property type="component" value="Unassembled WGS sequence"/>
</dbReference>
<sequence>MKKILTFATILGLILTLSGCGDSPRSIEDLQKLSKAELKSMGEECLGFYYGTGFKSKKEAEEQWGEIEKIAANISQFRGKELRSAKSFSYKSVTDDEFAKFGNGNEFFKKIIECGRLPK</sequence>
<comment type="caution">
    <text evidence="1">The sequence shown here is derived from an EMBL/GenBank/DDBJ whole genome shotgun (WGS) entry which is preliminary data.</text>
</comment>
<dbReference type="OrthoDB" id="5330050at2"/>
<evidence type="ECO:0008006" key="3">
    <source>
        <dbReference type="Google" id="ProtNLM"/>
    </source>
</evidence>
<name>T1DX70_9HELI</name>